<proteinExistence type="predicted"/>
<feature type="domain" description="SWIM-type" evidence="3">
    <location>
        <begin position="919"/>
        <end position="954"/>
    </location>
</feature>
<evidence type="ECO:0000313" key="5">
    <source>
        <dbReference type="Proteomes" id="UP001353858"/>
    </source>
</evidence>
<keyword evidence="1" id="KW-0479">Metal-binding</keyword>
<dbReference type="PANTHER" id="PTHR33480">
    <property type="entry name" value="SET DOMAIN-CONTAINING PROTEIN-RELATED"/>
    <property type="match status" value="1"/>
</dbReference>
<dbReference type="InterPro" id="IPR007527">
    <property type="entry name" value="Znf_SWIM"/>
</dbReference>
<protein>
    <recommendedName>
        <fullName evidence="3">SWIM-type domain-containing protein</fullName>
    </recommendedName>
</protein>
<keyword evidence="1" id="KW-0863">Zinc-finger</keyword>
<organism evidence="4 5">
    <name type="scientific">Aquatica leii</name>
    <dbReference type="NCBI Taxonomy" id="1421715"/>
    <lineage>
        <taxon>Eukaryota</taxon>
        <taxon>Metazoa</taxon>
        <taxon>Ecdysozoa</taxon>
        <taxon>Arthropoda</taxon>
        <taxon>Hexapoda</taxon>
        <taxon>Insecta</taxon>
        <taxon>Pterygota</taxon>
        <taxon>Neoptera</taxon>
        <taxon>Endopterygota</taxon>
        <taxon>Coleoptera</taxon>
        <taxon>Polyphaga</taxon>
        <taxon>Elateriformia</taxon>
        <taxon>Elateroidea</taxon>
        <taxon>Lampyridae</taxon>
        <taxon>Luciolinae</taxon>
        <taxon>Aquatica</taxon>
    </lineage>
</organism>
<keyword evidence="5" id="KW-1185">Reference proteome</keyword>
<dbReference type="InterPro" id="IPR007889">
    <property type="entry name" value="HTH_Psq"/>
</dbReference>
<dbReference type="Pfam" id="PF05225">
    <property type="entry name" value="HTH_psq"/>
    <property type="match status" value="1"/>
</dbReference>
<keyword evidence="1" id="KW-0862">Zinc</keyword>
<sequence length="1024" mass="117252">MYALVKFIDDNIYYVCNTTFIKSSGKNVQAKWCDGQFYSAEVIVQHAKKYILNELKHNLECNRPIVVLSSDVNNSSYRYDLEDVYSSTNSLLKYETDFDTDYGPSKSELNDRFLIENTETTINKEPNILKVGQHVEVDCSLTNCLLEPVTVLDTTDVYTPCNSELEPSLLIQNTETAISKEPNIVEAHILKDVEIVLIDQEANGSHSDADSWIESQCISTLNEISNLNEVQCRTEDQDLENSNNLQDVEFHVSDEGRSEENNSFLIQENQQDFQNDSIIIQRGQKRINLQQYNREVVVTPSINEHSIFQGCRSGVVSSSSDKKRQYFCIYCKRFYAKFPQYLQVSHKNQPAVKMFMNLPPKNPERKKIIETIRRRGDFLHNTSAEYNSGELLVARRSHLDFSPRTGVDYLPCPHCAAFFRKDTLYVHVKRCMPKTSKRYNSTETDFAKLLTPAKFDVCVASIKDVGGLNSNHTTFKAPTTVLTLSTVCKQAAEVWKTECIKNTDVCGKQLVEDFLTLFKVAFPAELANTAIENRVEQQRQKVVELPVNDDIQKLVSFLRCNQREWFSKVRNRPSDLSYALQQLASFTLVSLMVFNRRRPGELERITIKDCSVLKFADSALSLSGHLTNPKEVRLKLRQQHFESFIIRSNKSAGNERDRLQMSDEPNQSEDSDVSSDSDSEEYTPKPKTKRKHIEGEMPSNYVRKTNKRKWSIENMKRAVKAVKQGTGIRKAARLYDVPYEEEFVNIQDAHDENNQYRDELREDMRTPTNVDVAPEPIAGPSGHSKDRKRNFENNDESDSSESLEAFVDSEDTDDQDKSLRLKNDSVARVSELMKLPVAKIQQRSTKANKGHSQIFTSTPNKTVLEVKEEKKKMKKTQADLLQIRRATRTITKHSPATKANIKNKKAVKEQENKAVDEQEEMLLDVNEGILEGTCTCPRGQVLCHHMAAVCFHAHYNISVIDIVCAWSAPRPRTSEDARKLKDMFPEKKIYNPLKKNISPEPIDNFKQKVSSLMIDSWLLKETPH</sequence>
<dbReference type="Pfam" id="PF04434">
    <property type="entry name" value="SWIM"/>
    <property type="match status" value="1"/>
</dbReference>
<feature type="compositionally biased region" description="Acidic residues" evidence="2">
    <location>
        <begin position="666"/>
        <end position="681"/>
    </location>
</feature>
<dbReference type="Gene3D" id="1.10.10.60">
    <property type="entry name" value="Homeodomain-like"/>
    <property type="match status" value="1"/>
</dbReference>
<gene>
    <name evidence="4" type="ORF">RN001_005644</name>
</gene>
<dbReference type="AlphaFoldDB" id="A0AAN7P6U4"/>
<name>A0AAN7P6U4_9COLE</name>
<evidence type="ECO:0000256" key="2">
    <source>
        <dbReference type="SAM" id="MobiDB-lite"/>
    </source>
</evidence>
<reference evidence="5" key="1">
    <citation type="submission" date="2023-01" db="EMBL/GenBank/DDBJ databases">
        <title>Key to firefly adult light organ development and bioluminescence: homeobox transcription factors regulate luciferase expression and transportation to peroxisome.</title>
        <authorList>
            <person name="Fu X."/>
        </authorList>
    </citation>
    <scope>NUCLEOTIDE SEQUENCE [LARGE SCALE GENOMIC DNA]</scope>
</reference>
<feature type="region of interest" description="Disordered" evidence="2">
    <location>
        <begin position="766"/>
        <end position="821"/>
    </location>
</feature>
<accession>A0AAN7P6U4</accession>
<dbReference type="Proteomes" id="UP001353858">
    <property type="component" value="Unassembled WGS sequence"/>
</dbReference>
<evidence type="ECO:0000256" key="1">
    <source>
        <dbReference type="PROSITE-ProRule" id="PRU00325"/>
    </source>
</evidence>
<feature type="compositionally biased region" description="Acidic residues" evidence="2">
    <location>
        <begin position="793"/>
        <end position="814"/>
    </location>
</feature>
<dbReference type="GO" id="GO:0003677">
    <property type="term" value="F:DNA binding"/>
    <property type="evidence" value="ECO:0007669"/>
    <property type="project" value="InterPro"/>
</dbReference>
<comment type="caution">
    <text evidence="4">The sequence shown here is derived from an EMBL/GenBank/DDBJ whole genome shotgun (WGS) entry which is preliminary data.</text>
</comment>
<evidence type="ECO:0000259" key="3">
    <source>
        <dbReference type="PROSITE" id="PS50966"/>
    </source>
</evidence>
<dbReference type="EMBL" id="JARPUR010000002">
    <property type="protein sequence ID" value="KAK4882325.1"/>
    <property type="molecule type" value="Genomic_DNA"/>
</dbReference>
<dbReference type="GO" id="GO:0008270">
    <property type="term" value="F:zinc ion binding"/>
    <property type="evidence" value="ECO:0007669"/>
    <property type="project" value="UniProtKB-KW"/>
</dbReference>
<feature type="region of interest" description="Disordered" evidence="2">
    <location>
        <begin position="894"/>
        <end position="913"/>
    </location>
</feature>
<dbReference type="PROSITE" id="PS50966">
    <property type="entry name" value="ZF_SWIM"/>
    <property type="match status" value="1"/>
</dbReference>
<feature type="region of interest" description="Disordered" evidence="2">
    <location>
        <begin position="652"/>
        <end position="708"/>
    </location>
</feature>
<evidence type="ECO:0000313" key="4">
    <source>
        <dbReference type="EMBL" id="KAK4882325.1"/>
    </source>
</evidence>